<gene>
    <name evidence="2" type="ORF">EWM64_g9719</name>
</gene>
<evidence type="ECO:0000313" key="3">
    <source>
        <dbReference type="Proteomes" id="UP000298061"/>
    </source>
</evidence>
<evidence type="ECO:0000313" key="2">
    <source>
        <dbReference type="EMBL" id="TFY74294.1"/>
    </source>
</evidence>
<dbReference type="PANTHER" id="PTHR36168:SF1">
    <property type="entry name" value="ORC1-LIKE AAA ATPASE DOMAIN-CONTAINING PROTEIN"/>
    <property type="match status" value="1"/>
</dbReference>
<dbReference type="OrthoDB" id="511599at2759"/>
<proteinExistence type="predicted"/>
<dbReference type="EMBL" id="SFCI01002171">
    <property type="protein sequence ID" value="TFY74294.1"/>
    <property type="molecule type" value="Genomic_DNA"/>
</dbReference>
<comment type="caution">
    <text evidence="2">The sequence shown here is derived from an EMBL/GenBank/DDBJ whole genome shotgun (WGS) entry which is preliminary data.</text>
</comment>
<keyword evidence="1" id="KW-0812">Transmembrane</keyword>
<keyword evidence="1" id="KW-1133">Transmembrane helix</keyword>
<keyword evidence="1" id="KW-0472">Membrane</keyword>
<dbReference type="AlphaFoldDB" id="A0A4Y9ZIL9"/>
<dbReference type="Proteomes" id="UP000298061">
    <property type="component" value="Unassembled WGS sequence"/>
</dbReference>
<evidence type="ECO:0000256" key="1">
    <source>
        <dbReference type="SAM" id="Phobius"/>
    </source>
</evidence>
<sequence>MDAALTALMGISMAFVGGILYYEWYKKDVLNKIERAFDGGYDPALELVVHSKRAAEQRIISEAIDELEANQAEGVAMCDAHPDLEVFRLRLGKALNYEYNEDTQTGLFQRRDPREGGPGLDVERVMNKLEKVALRSARRTGKPLVLVINNVHYFNNDESGQNMLLQLQQRAESWAASGKLHPLFHEYPQPHKLPSFHQEF</sequence>
<name>A0A4Y9ZIL9_9AGAM</name>
<dbReference type="STRING" id="135208.A0A4Y9ZIL9"/>
<dbReference type="PANTHER" id="PTHR36168">
    <property type="entry name" value="CHROMOSOME 1, WHOLE GENOME SHOTGUN SEQUENCE"/>
    <property type="match status" value="1"/>
</dbReference>
<accession>A0A4Y9ZIL9</accession>
<feature type="transmembrane region" description="Helical" evidence="1">
    <location>
        <begin position="6"/>
        <end position="25"/>
    </location>
</feature>
<reference evidence="2 3" key="1">
    <citation type="submission" date="2019-02" db="EMBL/GenBank/DDBJ databases">
        <title>Genome sequencing of the rare red list fungi Hericium alpestre (H. flagellum).</title>
        <authorList>
            <person name="Buettner E."/>
            <person name="Kellner H."/>
        </authorList>
    </citation>
    <scope>NUCLEOTIDE SEQUENCE [LARGE SCALE GENOMIC DNA]</scope>
    <source>
        <strain evidence="2 3">DSM 108284</strain>
    </source>
</reference>
<keyword evidence="3" id="KW-1185">Reference proteome</keyword>
<organism evidence="2 3">
    <name type="scientific">Hericium alpestre</name>
    <dbReference type="NCBI Taxonomy" id="135208"/>
    <lineage>
        <taxon>Eukaryota</taxon>
        <taxon>Fungi</taxon>
        <taxon>Dikarya</taxon>
        <taxon>Basidiomycota</taxon>
        <taxon>Agaricomycotina</taxon>
        <taxon>Agaricomycetes</taxon>
        <taxon>Russulales</taxon>
        <taxon>Hericiaceae</taxon>
        <taxon>Hericium</taxon>
    </lineage>
</organism>
<protein>
    <submittedName>
        <fullName evidence="2">Uncharacterized protein</fullName>
    </submittedName>
</protein>